<dbReference type="InterPro" id="IPR002104">
    <property type="entry name" value="Integrase_catalytic"/>
</dbReference>
<dbReference type="SUPFAM" id="SSF56349">
    <property type="entry name" value="DNA breaking-rejoining enzymes"/>
    <property type="match status" value="1"/>
</dbReference>
<sequence>MQTSETSAHAAAENQELSKALDAFQDYLLRQNMASNTITAYVYGVKHFYSCYDRLSPDNISLYKVSLMDHYQPQTVNIRIRALNCFLKFLGIRDYKIRAVRVQQKSYLDHVISQADYEYLKRRLWEDEQYTFYFIVRFITATGVRVSELVMFQVADVHRGYKDLYSKGNKMRRIYIPSSLQKDAMDWLKAEGRRTGPLFLSHLGSCISISGIRAQLKTYACRYNLDPKVVYPHSFRHRFAKNFIENGGDIAFLSNLLGHDSIETTRIYLRRTSTEQAQIFNQVVNW</sequence>
<dbReference type="InterPro" id="IPR010998">
    <property type="entry name" value="Integrase_recombinase_N"/>
</dbReference>
<organism evidence="6 7">
    <name type="scientific">[Clostridium] citroniae WAL-19142</name>
    <dbReference type="NCBI Taxonomy" id="742734"/>
    <lineage>
        <taxon>Bacteria</taxon>
        <taxon>Bacillati</taxon>
        <taxon>Bacillota</taxon>
        <taxon>Clostridia</taxon>
        <taxon>Lachnospirales</taxon>
        <taxon>Lachnospiraceae</taxon>
        <taxon>Enterocloster</taxon>
    </lineage>
</organism>
<dbReference type="InterPro" id="IPR044068">
    <property type="entry name" value="CB"/>
</dbReference>
<evidence type="ECO:0000259" key="5">
    <source>
        <dbReference type="PROSITE" id="PS51900"/>
    </source>
</evidence>
<protein>
    <recommendedName>
        <fullName evidence="8">Tyr recombinase domain-containing protein</fullName>
    </recommendedName>
</protein>
<dbReference type="InterPro" id="IPR011010">
    <property type="entry name" value="DNA_brk_join_enz"/>
</dbReference>
<dbReference type="InterPro" id="IPR013762">
    <property type="entry name" value="Integrase-like_cat_sf"/>
</dbReference>
<proteinExistence type="predicted"/>
<dbReference type="GO" id="GO:0015074">
    <property type="term" value="P:DNA integration"/>
    <property type="evidence" value="ECO:0007669"/>
    <property type="project" value="InterPro"/>
</dbReference>
<dbReference type="PANTHER" id="PTHR30349:SF89">
    <property type="entry name" value="INTEGRASE_RECOMBINASE"/>
    <property type="match status" value="1"/>
</dbReference>
<feature type="domain" description="Tyr recombinase" evidence="4">
    <location>
        <begin position="107"/>
        <end position="281"/>
    </location>
</feature>
<dbReference type="GO" id="GO:0006310">
    <property type="term" value="P:DNA recombination"/>
    <property type="evidence" value="ECO:0007669"/>
    <property type="project" value="UniProtKB-KW"/>
</dbReference>
<evidence type="ECO:0000256" key="2">
    <source>
        <dbReference type="ARBA" id="ARBA00023172"/>
    </source>
</evidence>
<dbReference type="PATRIC" id="fig|742734.4.peg.181"/>
<dbReference type="Gene3D" id="1.10.150.130">
    <property type="match status" value="1"/>
</dbReference>
<evidence type="ECO:0000256" key="1">
    <source>
        <dbReference type="ARBA" id="ARBA00023125"/>
    </source>
</evidence>
<dbReference type="Gene3D" id="1.10.443.10">
    <property type="entry name" value="Intergrase catalytic core"/>
    <property type="match status" value="1"/>
</dbReference>
<dbReference type="OrthoDB" id="9801717at2"/>
<accession>A0A0J9BJN0</accession>
<dbReference type="AlphaFoldDB" id="A0A0J9BJN0"/>
<keyword evidence="1 3" id="KW-0238">DNA-binding</keyword>
<dbReference type="GeneID" id="93163649"/>
<dbReference type="PROSITE" id="PS51898">
    <property type="entry name" value="TYR_RECOMBINASE"/>
    <property type="match status" value="1"/>
</dbReference>
<dbReference type="Pfam" id="PF00589">
    <property type="entry name" value="Phage_integrase"/>
    <property type="match status" value="1"/>
</dbReference>
<dbReference type="PROSITE" id="PS51900">
    <property type="entry name" value="CB"/>
    <property type="match status" value="1"/>
</dbReference>
<comment type="caution">
    <text evidence="6">The sequence shown here is derived from an EMBL/GenBank/DDBJ whole genome shotgun (WGS) entry which is preliminary data.</text>
</comment>
<dbReference type="Proteomes" id="UP000037392">
    <property type="component" value="Unassembled WGS sequence"/>
</dbReference>
<dbReference type="RefSeq" id="WP_007869600.1">
    <property type="nucleotide sequence ID" value="NZ_KQ235875.1"/>
</dbReference>
<dbReference type="InterPro" id="IPR050090">
    <property type="entry name" value="Tyrosine_recombinase_XerCD"/>
</dbReference>
<dbReference type="GO" id="GO:0003677">
    <property type="term" value="F:DNA binding"/>
    <property type="evidence" value="ECO:0007669"/>
    <property type="project" value="UniProtKB-UniRule"/>
</dbReference>
<reference evidence="6 7" key="1">
    <citation type="submission" date="2011-04" db="EMBL/GenBank/DDBJ databases">
        <title>The Genome Sequence of Clostridium citroniae WAL-19142.</title>
        <authorList>
            <consortium name="The Broad Institute Genome Sequencing Platform"/>
            <person name="Earl A."/>
            <person name="Ward D."/>
            <person name="Feldgarden M."/>
            <person name="Gevers D."/>
            <person name="Warren Y.A."/>
            <person name="Tyrrell K.L."/>
            <person name="Citron D.M."/>
            <person name="Goldstein E.J."/>
            <person name="Daigneault M."/>
            <person name="Allen-Vercoe E."/>
            <person name="Young S.K."/>
            <person name="Zeng Q."/>
            <person name="Gargeya S."/>
            <person name="Fitzgerald M."/>
            <person name="Haas B."/>
            <person name="Abouelleil A."/>
            <person name="Alvarado L."/>
            <person name="Arachchi H.M."/>
            <person name="Berlin A."/>
            <person name="Brown A."/>
            <person name="Chapman S.B."/>
            <person name="Chen Z."/>
            <person name="Dunbar C."/>
            <person name="Freedman E."/>
            <person name="Gearin G."/>
            <person name="Gellesch M."/>
            <person name="Goldberg J."/>
            <person name="Griggs A."/>
            <person name="Gujja S."/>
            <person name="Heilman E.R."/>
            <person name="Heiman D."/>
            <person name="Howarth C."/>
            <person name="Larson L."/>
            <person name="Lui A."/>
            <person name="MacDonald P.J."/>
            <person name="Mehta T."/>
            <person name="Montmayeur A."/>
            <person name="Murphy C."/>
            <person name="Neiman D."/>
            <person name="Pearson M."/>
            <person name="Priest M."/>
            <person name="Roberts A."/>
            <person name="Saif S."/>
            <person name="Shea T."/>
            <person name="Shenoy N."/>
            <person name="Sisk P."/>
            <person name="Stolte C."/>
            <person name="Sykes S."/>
            <person name="White J."/>
            <person name="Yandava C."/>
            <person name="Wortman J."/>
            <person name="Nusbaum C."/>
            <person name="Birren B."/>
        </authorList>
    </citation>
    <scope>NUCLEOTIDE SEQUENCE [LARGE SCALE GENOMIC DNA]</scope>
    <source>
        <strain evidence="6 7">WAL-19142</strain>
    </source>
</reference>
<keyword evidence="2" id="KW-0233">DNA recombination</keyword>
<feature type="domain" description="Core-binding (CB)" evidence="5">
    <location>
        <begin position="15"/>
        <end position="91"/>
    </location>
</feature>
<evidence type="ECO:0008006" key="8">
    <source>
        <dbReference type="Google" id="ProtNLM"/>
    </source>
</evidence>
<evidence type="ECO:0000256" key="3">
    <source>
        <dbReference type="PROSITE-ProRule" id="PRU01248"/>
    </source>
</evidence>
<evidence type="ECO:0000313" key="6">
    <source>
        <dbReference type="EMBL" id="KMW13247.1"/>
    </source>
</evidence>
<dbReference type="PANTHER" id="PTHR30349">
    <property type="entry name" value="PHAGE INTEGRASE-RELATED"/>
    <property type="match status" value="1"/>
</dbReference>
<name>A0A0J9BJN0_9FIRM</name>
<evidence type="ECO:0000313" key="7">
    <source>
        <dbReference type="Proteomes" id="UP000037392"/>
    </source>
</evidence>
<evidence type="ECO:0000259" key="4">
    <source>
        <dbReference type="PROSITE" id="PS51898"/>
    </source>
</evidence>
<gene>
    <name evidence="6" type="ORF">HMPREF9470_00168</name>
</gene>
<dbReference type="EMBL" id="ADLK01000045">
    <property type="protein sequence ID" value="KMW13247.1"/>
    <property type="molecule type" value="Genomic_DNA"/>
</dbReference>